<dbReference type="eggNOG" id="ENOG502QU7D">
    <property type="taxonomic scope" value="Eukaryota"/>
</dbReference>
<name>R7Z434_CONA1</name>
<organism evidence="1 2">
    <name type="scientific">Coniosporium apollinis (strain CBS 100218)</name>
    <name type="common">Rock-inhabiting black yeast</name>
    <dbReference type="NCBI Taxonomy" id="1168221"/>
    <lineage>
        <taxon>Eukaryota</taxon>
        <taxon>Fungi</taxon>
        <taxon>Dikarya</taxon>
        <taxon>Ascomycota</taxon>
        <taxon>Pezizomycotina</taxon>
        <taxon>Dothideomycetes</taxon>
        <taxon>Dothideomycetes incertae sedis</taxon>
        <taxon>Coniosporium</taxon>
    </lineage>
</organism>
<dbReference type="HOGENOM" id="CLU_1113585_0_0_1"/>
<dbReference type="EMBL" id="JH767600">
    <property type="protein sequence ID" value="EON68666.1"/>
    <property type="molecule type" value="Genomic_DNA"/>
</dbReference>
<keyword evidence="2" id="KW-1185">Reference proteome</keyword>
<dbReference type="Proteomes" id="UP000016924">
    <property type="component" value="Unassembled WGS sequence"/>
</dbReference>
<evidence type="ECO:0000313" key="1">
    <source>
        <dbReference type="EMBL" id="EON68666.1"/>
    </source>
</evidence>
<gene>
    <name evidence="1" type="ORF">W97_07924</name>
</gene>
<dbReference type="OrthoDB" id="3942365at2759"/>
<evidence type="ECO:0000313" key="2">
    <source>
        <dbReference type="Proteomes" id="UP000016924"/>
    </source>
</evidence>
<reference evidence="2" key="1">
    <citation type="submission" date="2012-06" db="EMBL/GenBank/DDBJ databases">
        <title>The genome sequence of Coniosporium apollinis CBS 100218.</title>
        <authorList>
            <consortium name="The Broad Institute Genome Sequencing Platform"/>
            <person name="Cuomo C."/>
            <person name="Gorbushina A."/>
            <person name="Noack S."/>
            <person name="Walker B."/>
            <person name="Young S.K."/>
            <person name="Zeng Q."/>
            <person name="Gargeya S."/>
            <person name="Fitzgerald M."/>
            <person name="Haas B."/>
            <person name="Abouelleil A."/>
            <person name="Alvarado L."/>
            <person name="Arachchi H.M."/>
            <person name="Berlin A.M."/>
            <person name="Chapman S.B."/>
            <person name="Goldberg J."/>
            <person name="Griggs A."/>
            <person name="Gujja S."/>
            <person name="Hansen M."/>
            <person name="Howarth C."/>
            <person name="Imamovic A."/>
            <person name="Larimer J."/>
            <person name="McCowan C."/>
            <person name="Montmayeur A."/>
            <person name="Murphy C."/>
            <person name="Neiman D."/>
            <person name="Pearson M."/>
            <person name="Priest M."/>
            <person name="Roberts A."/>
            <person name="Saif S."/>
            <person name="Shea T."/>
            <person name="Sisk P."/>
            <person name="Sykes S."/>
            <person name="Wortman J."/>
            <person name="Nusbaum C."/>
            <person name="Birren B."/>
        </authorList>
    </citation>
    <scope>NUCLEOTIDE SEQUENCE [LARGE SCALE GENOMIC DNA]</scope>
    <source>
        <strain evidence="2">CBS 100218</strain>
    </source>
</reference>
<protein>
    <submittedName>
        <fullName evidence="1">Uncharacterized protein</fullName>
    </submittedName>
</protein>
<proteinExistence type="predicted"/>
<dbReference type="AlphaFoldDB" id="R7Z434"/>
<dbReference type="RefSeq" id="XP_007783983.1">
    <property type="nucleotide sequence ID" value="XM_007785793.1"/>
</dbReference>
<accession>R7Z434</accession>
<feature type="non-terminal residue" evidence="1">
    <location>
        <position position="250"/>
    </location>
</feature>
<sequence>MTDHSRTWLRQSVRLAVFIASNNETPFADETPDSWTLCVVGSSALDSHDEFLQVASWDGRVFRYYSRNEVLSDQAKSPNGRSHKGWIYQGVSTDAFTEDKSYLGPLHGHVNGALVMKELHKPWLHWSIDNHSFVSNLAISDKERFMDAPYLTDQTTRMLFCRVSSAESMEPIVQDGVSKWYNTRKQVDFFNDLRQLRPQPLNIRRWMAHVLLTTTTNVAVIQCYGKKRYEPADHFYDQEMLSQYSDTSFL</sequence>
<dbReference type="GeneID" id="19905235"/>